<dbReference type="AlphaFoldDB" id="A0A6A7KAN2"/>
<keyword evidence="4" id="KW-1185">Reference proteome</keyword>
<dbReference type="RefSeq" id="WP_152804896.1">
    <property type="nucleotide sequence ID" value="NZ_WHNX01000018.1"/>
</dbReference>
<dbReference type="InterPro" id="IPR011010">
    <property type="entry name" value="DNA_brk_join_enz"/>
</dbReference>
<evidence type="ECO:0000259" key="2">
    <source>
        <dbReference type="PROSITE" id="PS51898"/>
    </source>
</evidence>
<name>A0A6A7KAN2_9FIRM</name>
<dbReference type="PANTHER" id="PTHR30349:SF82">
    <property type="entry name" value="INTEGRASE_RECOMBINASE YOEC-RELATED"/>
    <property type="match status" value="1"/>
</dbReference>
<evidence type="ECO:0000313" key="3">
    <source>
        <dbReference type="EMBL" id="MPW26415.1"/>
    </source>
</evidence>
<dbReference type="Pfam" id="PF00589">
    <property type="entry name" value="Phage_integrase"/>
    <property type="match status" value="1"/>
</dbReference>
<keyword evidence="1" id="KW-0233">DNA recombination</keyword>
<organism evidence="3 4">
    <name type="scientific">Alkalibaculum sporogenes</name>
    <dbReference type="NCBI Taxonomy" id="2655001"/>
    <lineage>
        <taxon>Bacteria</taxon>
        <taxon>Bacillati</taxon>
        <taxon>Bacillota</taxon>
        <taxon>Clostridia</taxon>
        <taxon>Eubacteriales</taxon>
        <taxon>Eubacteriaceae</taxon>
        <taxon>Alkalibaculum</taxon>
    </lineage>
</organism>
<dbReference type="GO" id="GO:0015074">
    <property type="term" value="P:DNA integration"/>
    <property type="evidence" value="ECO:0007669"/>
    <property type="project" value="InterPro"/>
</dbReference>
<sequence length="183" mass="21548">MNYVQPIRDQHLVRDIGSYIKNNCERNYVMYLCGIYTGLRISDILKLRIADVKDKTYINIREKKTGKQKVVEINPILKKELKFYLEDKTDSEQYLIQSREGYNQPLSRSMAYKILREAGERFGLEGIGTHTLRKTFGYHFYKQTKDVVTLQAIFNHSHPSVTLRYIGINQETANIAIRKFKIY</sequence>
<evidence type="ECO:0000313" key="4">
    <source>
        <dbReference type="Proteomes" id="UP000440004"/>
    </source>
</evidence>
<dbReference type="Proteomes" id="UP000440004">
    <property type="component" value="Unassembled WGS sequence"/>
</dbReference>
<gene>
    <name evidence="3" type="ORF">GC105_11505</name>
</gene>
<dbReference type="Gene3D" id="1.10.443.10">
    <property type="entry name" value="Intergrase catalytic core"/>
    <property type="match status" value="1"/>
</dbReference>
<dbReference type="PROSITE" id="PS51898">
    <property type="entry name" value="TYR_RECOMBINASE"/>
    <property type="match status" value="1"/>
</dbReference>
<evidence type="ECO:0000256" key="1">
    <source>
        <dbReference type="ARBA" id="ARBA00023172"/>
    </source>
</evidence>
<dbReference type="GO" id="GO:0006310">
    <property type="term" value="P:DNA recombination"/>
    <property type="evidence" value="ECO:0007669"/>
    <property type="project" value="UniProtKB-KW"/>
</dbReference>
<dbReference type="InterPro" id="IPR013762">
    <property type="entry name" value="Integrase-like_cat_sf"/>
</dbReference>
<dbReference type="InterPro" id="IPR002104">
    <property type="entry name" value="Integrase_catalytic"/>
</dbReference>
<reference evidence="3 4" key="1">
    <citation type="submission" date="2019-10" db="EMBL/GenBank/DDBJ databases">
        <title>Alkalibaculum tamaniensis sp.nov., a new alkaliphilic acetogen, isolated on methoxylated aromatics from a mud volcano.</title>
        <authorList>
            <person name="Khomyakova M.A."/>
            <person name="Merkel A.Y."/>
            <person name="Bonch-Osmolovskaya E.A."/>
            <person name="Slobodkin A.I."/>
        </authorList>
    </citation>
    <scope>NUCLEOTIDE SEQUENCE [LARGE SCALE GENOMIC DNA]</scope>
    <source>
        <strain evidence="3 4">M08DMB</strain>
    </source>
</reference>
<dbReference type="SUPFAM" id="SSF56349">
    <property type="entry name" value="DNA breaking-rejoining enzymes"/>
    <property type="match status" value="1"/>
</dbReference>
<dbReference type="GO" id="GO:0003677">
    <property type="term" value="F:DNA binding"/>
    <property type="evidence" value="ECO:0007669"/>
    <property type="project" value="InterPro"/>
</dbReference>
<dbReference type="EMBL" id="WHNX01000018">
    <property type="protein sequence ID" value="MPW26415.1"/>
    <property type="molecule type" value="Genomic_DNA"/>
</dbReference>
<dbReference type="InterPro" id="IPR050090">
    <property type="entry name" value="Tyrosine_recombinase_XerCD"/>
</dbReference>
<dbReference type="CDD" id="cd01192">
    <property type="entry name" value="INT_C_like_3"/>
    <property type="match status" value="1"/>
</dbReference>
<protein>
    <submittedName>
        <fullName evidence="3">Tyrosine-type recombinase/integrase</fullName>
    </submittedName>
</protein>
<accession>A0A6A7KAN2</accession>
<proteinExistence type="predicted"/>
<feature type="domain" description="Tyr recombinase" evidence="2">
    <location>
        <begin position="1"/>
        <end position="178"/>
    </location>
</feature>
<dbReference type="PANTHER" id="PTHR30349">
    <property type="entry name" value="PHAGE INTEGRASE-RELATED"/>
    <property type="match status" value="1"/>
</dbReference>
<comment type="caution">
    <text evidence="3">The sequence shown here is derived from an EMBL/GenBank/DDBJ whole genome shotgun (WGS) entry which is preliminary data.</text>
</comment>